<dbReference type="GO" id="GO:0009228">
    <property type="term" value="P:thiamine biosynthetic process"/>
    <property type="evidence" value="ECO:0007669"/>
    <property type="project" value="InterPro"/>
</dbReference>
<dbReference type="InterPro" id="IPR004399">
    <property type="entry name" value="HMP/HMP-P_kinase_dom"/>
</dbReference>
<dbReference type="NCBIfam" id="TIGR00097">
    <property type="entry name" value="HMP-P_kinase"/>
    <property type="match status" value="1"/>
</dbReference>
<dbReference type="Pfam" id="PF08543">
    <property type="entry name" value="Phos_pyr_kin"/>
    <property type="match status" value="1"/>
</dbReference>
<dbReference type="GO" id="GO:0008902">
    <property type="term" value="F:hydroxymethylpyrimidine kinase activity"/>
    <property type="evidence" value="ECO:0007669"/>
    <property type="project" value="TreeGrafter"/>
</dbReference>
<keyword evidence="1" id="KW-0808">Transferase</keyword>
<comment type="caution">
    <text evidence="7">The sequence shown here is derived from an EMBL/GenBank/DDBJ whole genome shotgun (WGS) entry which is preliminary data.</text>
</comment>
<keyword evidence="3 7" id="KW-0418">Kinase</keyword>
<dbReference type="SUPFAM" id="SSF53613">
    <property type="entry name" value="Ribokinase-like"/>
    <property type="match status" value="1"/>
</dbReference>
<dbReference type="AlphaFoldDB" id="A0A2R6A728"/>
<evidence type="ECO:0000256" key="3">
    <source>
        <dbReference type="ARBA" id="ARBA00022777"/>
    </source>
</evidence>
<dbReference type="EMBL" id="NEXC01000086">
    <property type="protein sequence ID" value="PSN82272.1"/>
    <property type="molecule type" value="Genomic_DNA"/>
</dbReference>
<dbReference type="FunFam" id="3.40.1190.20:FF:000003">
    <property type="entry name" value="Phosphomethylpyrimidine kinase ThiD"/>
    <property type="match status" value="1"/>
</dbReference>
<evidence type="ECO:0000259" key="5">
    <source>
        <dbReference type="Pfam" id="PF08543"/>
    </source>
</evidence>
<evidence type="ECO:0000256" key="2">
    <source>
        <dbReference type="ARBA" id="ARBA00022741"/>
    </source>
</evidence>
<dbReference type="GO" id="GO:0005829">
    <property type="term" value="C:cytosol"/>
    <property type="evidence" value="ECO:0007669"/>
    <property type="project" value="TreeGrafter"/>
</dbReference>
<dbReference type="NCBIfam" id="NF006346">
    <property type="entry name" value="PRK08573.1"/>
    <property type="match status" value="1"/>
</dbReference>
<proteinExistence type="predicted"/>
<dbReference type="Pfam" id="PF10120">
    <property type="entry name" value="ThiN"/>
    <property type="match status" value="1"/>
</dbReference>
<gene>
    <name evidence="7" type="ORF">B9Q01_08520</name>
</gene>
<dbReference type="InterPro" id="IPR013749">
    <property type="entry name" value="PM/HMP-P_kinase-1"/>
</dbReference>
<dbReference type="Gene3D" id="3.40.225.10">
    <property type="entry name" value="Class II aldolase/adducin N-terminal domain"/>
    <property type="match status" value="1"/>
</dbReference>
<feature type="domain" description="Pyridoxamine kinase/Phosphomethylpyrimidine kinase" evidence="5">
    <location>
        <begin position="15"/>
        <end position="255"/>
    </location>
</feature>
<evidence type="ECO:0000313" key="8">
    <source>
        <dbReference type="Proteomes" id="UP000240880"/>
    </source>
</evidence>
<accession>A0A2R6A728</accession>
<dbReference type="PANTHER" id="PTHR20858">
    <property type="entry name" value="PHOSPHOMETHYLPYRIMIDINE KINASE"/>
    <property type="match status" value="1"/>
</dbReference>
<reference evidence="7 8" key="1">
    <citation type="submission" date="2017-04" db="EMBL/GenBank/DDBJ databases">
        <title>Novel microbial lineages endemic to geothermal iron-oxide mats fill important gaps in the evolutionary history of Archaea.</title>
        <authorList>
            <person name="Jay Z.J."/>
            <person name="Beam J.P."/>
            <person name="Dlakic M."/>
            <person name="Rusch D.B."/>
            <person name="Kozubal M.A."/>
            <person name="Inskeep W.P."/>
        </authorList>
    </citation>
    <scope>NUCLEOTIDE SEQUENCE [LARGE SCALE GENOMIC DNA]</scope>
    <source>
        <strain evidence="7">OSP_D</strain>
    </source>
</reference>
<dbReference type="SUPFAM" id="SSF53639">
    <property type="entry name" value="AraD/HMP-PK domain-like"/>
    <property type="match status" value="1"/>
</dbReference>
<dbReference type="InterPro" id="IPR036409">
    <property type="entry name" value="Aldolase_II/adducin_N_sf"/>
</dbReference>
<protein>
    <submittedName>
        <fullName evidence="7">Bifunctional hydroxymethylpyrimidine kinase/phosphomethylpyrimidine kinase</fullName>
    </submittedName>
</protein>
<feature type="domain" description="Thiamine-phosphate synthase ThiN" evidence="6">
    <location>
        <begin position="272"/>
        <end position="440"/>
    </location>
</feature>
<sequence>MVSNLVIAMTVAGSDSGGGAGIQADLKTFAALGVHGVSVITSVTAQNTKSVDAVQDISIEVILAQLRSIKADIGFHAAKTGMLHTSEIIEAISYELKGSLLCVDPVMVSKSGHKLLKDEAVRSLKESLLPLAYVVTPNAEEARVLSGVKVTDLESAKVAAKAIAQLGCKAVVVKGGHFGERAVDTLYFNDEFYHFESERVQTKTDHGTGCVFSAAITACLAKGMDLIQAVNVAKKLVTVAIKHGFKIGEGHGPVNPMFLLYQESQRYQALLSLEKAISELESLKGFGVLIPESQTNFVYALEGASEISDVLGVPGRIVRFKDDAKAVWAPRFGASKHVANLILTAQKFDESVRSAINLAYSQKILSIVRGLGYSVSFFDRAEEPADVARVEGRSMIWGTEVAIKTLGRVPDVIVDKGGFGKEPMIFVLGKDPKDVLEKTKKIFQALKAG</sequence>
<dbReference type="InterPro" id="IPR019293">
    <property type="entry name" value="ThiN"/>
</dbReference>
<keyword evidence="2" id="KW-0547">Nucleotide-binding</keyword>
<dbReference type="CDD" id="cd01169">
    <property type="entry name" value="HMPP_kinase"/>
    <property type="match status" value="1"/>
</dbReference>
<dbReference type="InterPro" id="IPR029056">
    <property type="entry name" value="Ribokinase-like"/>
</dbReference>
<dbReference type="GO" id="GO:0005524">
    <property type="term" value="F:ATP binding"/>
    <property type="evidence" value="ECO:0007669"/>
    <property type="project" value="UniProtKB-KW"/>
</dbReference>
<dbReference type="GO" id="GO:0008972">
    <property type="term" value="F:phosphomethylpyrimidine kinase activity"/>
    <property type="evidence" value="ECO:0007669"/>
    <property type="project" value="InterPro"/>
</dbReference>
<name>A0A2R6A728_9ARCH</name>
<organism evidence="7 8">
    <name type="scientific">Candidatus Marsarchaeota G1 archaeon OSP_D</name>
    <dbReference type="NCBI Taxonomy" id="1978155"/>
    <lineage>
        <taxon>Archaea</taxon>
        <taxon>Candidatus Marsarchaeota</taxon>
        <taxon>Candidatus Marsarchaeota group 1</taxon>
    </lineage>
</organism>
<dbReference type="Proteomes" id="UP000240880">
    <property type="component" value="Unassembled WGS sequence"/>
</dbReference>
<evidence type="ECO:0000256" key="1">
    <source>
        <dbReference type="ARBA" id="ARBA00022679"/>
    </source>
</evidence>
<keyword evidence="4" id="KW-0067">ATP-binding</keyword>
<evidence type="ECO:0000259" key="6">
    <source>
        <dbReference type="Pfam" id="PF10120"/>
    </source>
</evidence>
<dbReference type="Gene3D" id="3.40.1190.20">
    <property type="match status" value="1"/>
</dbReference>
<evidence type="ECO:0000313" key="7">
    <source>
        <dbReference type="EMBL" id="PSN82272.1"/>
    </source>
</evidence>
<evidence type="ECO:0000256" key="4">
    <source>
        <dbReference type="ARBA" id="ARBA00022840"/>
    </source>
</evidence>
<dbReference type="PANTHER" id="PTHR20858:SF17">
    <property type="entry name" value="HYDROXYMETHYLPYRIMIDINE_PHOSPHOMETHYLPYRIMIDINE KINASE THI20-RELATED"/>
    <property type="match status" value="1"/>
</dbReference>